<accession>A0A8T4IY66</accession>
<dbReference type="Proteomes" id="UP000675554">
    <property type="component" value="Unassembled WGS sequence"/>
</dbReference>
<dbReference type="PANTHER" id="PTHR36437:SF2">
    <property type="entry name" value="GLYOXALASE_BLEOMYCIN RESISTANCE PROTEIN_DIOXYGENASE"/>
    <property type="match status" value="1"/>
</dbReference>
<sequence length="147" mass="16189">MIKGLAITTIWSTDQDRTVAFYTEKLGFEIRTDVPMGDARWVTVGIPGQPDVEMAVMRTDGHGLDAESAEALTKLVTKGAIGGGVLRTDDCRAEYERLKARGVEFLQEPQERPYGTEALLRDDNGTWFALTEPRAGGLDMDKPWAGE</sequence>
<proteinExistence type="predicted"/>
<dbReference type="Pfam" id="PF00903">
    <property type="entry name" value="Glyoxalase"/>
    <property type="match status" value="1"/>
</dbReference>
<keyword evidence="3" id="KW-1185">Reference proteome</keyword>
<dbReference type="InterPro" id="IPR004360">
    <property type="entry name" value="Glyas_Fos-R_dOase_dom"/>
</dbReference>
<organism evidence="2 3">
    <name type="scientific">Streptomyces daliensis</name>
    <dbReference type="NCBI Taxonomy" id="299421"/>
    <lineage>
        <taxon>Bacteria</taxon>
        <taxon>Bacillati</taxon>
        <taxon>Actinomycetota</taxon>
        <taxon>Actinomycetes</taxon>
        <taxon>Kitasatosporales</taxon>
        <taxon>Streptomycetaceae</taxon>
        <taxon>Streptomyces</taxon>
    </lineage>
</organism>
<dbReference type="InterPro" id="IPR037523">
    <property type="entry name" value="VOC_core"/>
</dbReference>
<evidence type="ECO:0000313" key="2">
    <source>
        <dbReference type="EMBL" id="MBR7676568.1"/>
    </source>
</evidence>
<name>A0A8T4IY66_9ACTN</name>
<dbReference type="AlphaFoldDB" id="A0A8T4IY66"/>
<dbReference type="PANTHER" id="PTHR36437">
    <property type="entry name" value="GLYOXALASE/BLEOMYCIN RESISTANCE PROTEIN/DIOXYGENASE"/>
    <property type="match status" value="1"/>
</dbReference>
<evidence type="ECO:0000313" key="3">
    <source>
        <dbReference type="Proteomes" id="UP000675554"/>
    </source>
</evidence>
<reference evidence="2" key="1">
    <citation type="submission" date="2021-04" db="EMBL/GenBank/DDBJ databases">
        <title>Sequencing of actinobacteria type strains.</title>
        <authorList>
            <person name="Nguyen G.-S."/>
            <person name="Wentzel A."/>
        </authorList>
    </citation>
    <scope>NUCLEOTIDE SEQUENCE</scope>
    <source>
        <strain evidence="2">DSM 42095</strain>
    </source>
</reference>
<dbReference type="Gene3D" id="3.10.180.10">
    <property type="entry name" value="2,3-Dihydroxybiphenyl 1,2-Dioxygenase, domain 1"/>
    <property type="match status" value="1"/>
</dbReference>
<feature type="domain" description="VOC" evidence="1">
    <location>
        <begin position="4"/>
        <end position="133"/>
    </location>
</feature>
<dbReference type="InterPro" id="IPR029068">
    <property type="entry name" value="Glyas_Bleomycin-R_OHBP_Dase"/>
</dbReference>
<evidence type="ECO:0000259" key="1">
    <source>
        <dbReference type="PROSITE" id="PS51819"/>
    </source>
</evidence>
<dbReference type="SUPFAM" id="SSF54593">
    <property type="entry name" value="Glyoxalase/Bleomycin resistance protein/Dihydroxybiphenyl dioxygenase"/>
    <property type="match status" value="1"/>
</dbReference>
<protein>
    <submittedName>
        <fullName evidence="2">VOC family protein</fullName>
    </submittedName>
</protein>
<comment type="caution">
    <text evidence="2">The sequence shown here is derived from an EMBL/GenBank/DDBJ whole genome shotgun (WGS) entry which is preliminary data.</text>
</comment>
<gene>
    <name evidence="2" type="ORF">KDA82_26900</name>
</gene>
<dbReference type="EMBL" id="JAGSMN010000688">
    <property type="protein sequence ID" value="MBR7676568.1"/>
    <property type="molecule type" value="Genomic_DNA"/>
</dbReference>
<dbReference type="PROSITE" id="PS51819">
    <property type="entry name" value="VOC"/>
    <property type="match status" value="1"/>
</dbReference>